<accession>A0A0C1ND96</accession>
<evidence type="ECO:0000256" key="3">
    <source>
        <dbReference type="ARBA" id="ARBA00022722"/>
    </source>
</evidence>
<name>A0A0C1ND96_9CYAN</name>
<reference evidence="10" key="1">
    <citation type="journal article" date="2015" name="Genome Announc.">
        <title>Draft Genome Sequence of Tolypothrix boutellei Strain VB521301.</title>
        <authorList>
            <person name="Chandrababunaidu M.M."/>
            <person name="Singh D."/>
            <person name="Sen D."/>
            <person name="Bhan S."/>
            <person name="Das S."/>
            <person name="Gupta A."/>
            <person name="Adhikary S.P."/>
            <person name="Tripathy S."/>
        </authorList>
    </citation>
    <scope>NUCLEOTIDE SEQUENCE</scope>
    <source>
        <strain evidence="10">VB521301</strain>
    </source>
</reference>
<dbReference type="CDD" id="cd18738">
    <property type="entry name" value="PIN_VapC4-5_FitB-like"/>
    <property type="match status" value="1"/>
</dbReference>
<feature type="domain" description="PIN" evidence="8">
    <location>
        <begin position="6"/>
        <end position="118"/>
    </location>
</feature>
<protein>
    <submittedName>
        <fullName evidence="10">Twitching motility protein PilT</fullName>
    </submittedName>
    <submittedName>
        <fullName evidence="9">Type II toxin-antitoxin system VapC family toxin</fullName>
    </submittedName>
</protein>
<evidence type="ECO:0000313" key="9">
    <source>
        <dbReference type="EMBL" id="KAF3886730.1"/>
    </source>
</evidence>
<keyword evidence="6" id="KW-0460">Magnesium</keyword>
<gene>
    <name evidence="10" type="ORF">DA73_0219705</name>
    <name evidence="9" type="ORF">DA73_0400015510</name>
</gene>
<dbReference type="RefSeq" id="WP_038077436.1">
    <property type="nucleotide sequence ID" value="NZ_JHEG04000001.1"/>
</dbReference>
<proteinExistence type="inferred from homology"/>
<reference evidence="9" key="2">
    <citation type="submission" date="2019-11" db="EMBL/GenBank/DDBJ databases">
        <title>Improved Assembly of Tolypothrix boutellei genome.</title>
        <authorList>
            <person name="Sarangi A.N."/>
            <person name="Mukherjee M."/>
            <person name="Ghosh S."/>
            <person name="Singh D."/>
            <person name="Das A."/>
            <person name="Kant S."/>
            <person name="Prusty A."/>
            <person name="Tripathy S."/>
        </authorList>
    </citation>
    <scope>NUCLEOTIDE SEQUENCE</scope>
    <source>
        <strain evidence="9">VB521301</strain>
    </source>
</reference>
<keyword evidence="5" id="KW-0378">Hydrolase</keyword>
<evidence type="ECO:0000256" key="1">
    <source>
        <dbReference type="ARBA" id="ARBA00001946"/>
    </source>
</evidence>
<comment type="cofactor">
    <cofactor evidence="1">
        <name>Mg(2+)</name>
        <dbReference type="ChEBI" id="CHEBI:18420"/>
    </cofactor>
</comment>
<dbReference type="PANTHER" id="PTHR33653">
    <property type="entry name" value="RIBONUCLEASE VAPC2"/>
    <property type="match status" value="1"/>
</dbReference>
<dbReference type="Pfam" id="PF01850">
    <property type="entry name" value="PIN"/>
    <property type="match status" value="1"/>
</dbReference>
<dbReference type="InterPro" id="IPR002716">
    <property type="entry name" value="PIN_dom"/>
</dbReference>
<dbReference type="EMBL" id="JHEG02000048">
    <property type="protein sequence ID" value="KIE10721.1"/>
    <property type="molecule type" value="Genomic_DNA"/>
</dbReference>
<dbReference type="PANTHER" id="PTHR33653:SF1">
    <property type="entry name" value="RIBONUCLEASE VAPC2"/>
    <property type="match status" value="1"/>
</dbReference>
<keyword evidence="2" id="KW-1277">Toxin-antitoxin system</keyword>
<dbReference type="GO" id="GO:0016787">
    <property type="term" value="F:hydrolase activity"/>
    <property type="evidence" value="ECO:0007669"/>
    <property type="project" value="UniProtKB-KW"/>
</dbReference>
<dbReference type="InterPro" id="IPR029060">
    <property type="entry name" value="PIN-like_dom_sf"/>
</dbReference>
<comment type="caution">
    <text evidence="10">The sequence shown here is derived from an EMBL/GenBank/DDBJ whole genome shotgun (WGS) entry which is preliminary data.</text>
</comment>
<evidence type="ECO:0000256" key="2">
    <source>
        <dbReference type="ARBA" id="ARBA00022649"/>
    </source>
</evidence>
<dbReference type="InterPro" id="IPR050556">
    <property type="entry name" value="Type_II_TA_system_RNase"/>
</dbReference>
<keyword evidence="11" id="KW-1185">Reference proteome</keyword>
<dbReference type="AlphaFoldDB" id="A0A0C1ND96"/>
<dbReference type="SUPFAM" id="SSF88723">
    <property type="entry name" value="PIN domain-like"/>
    <property type="match status" value="1"/>
</dbReference>
<dbReference type="EMBL" id="JHEG04000001">
    <property type="protein sequence ID" value="KAF3886730.1"/>
    <property type="molecule type" value="Genomic_DNA"/>
</dbReference>
<dbReference type="GO" id="GO:0004518">
    <property type="term" value="F:nuclease activity"/>
    <property type="evidence" value="ECO:0007669"/>
    <property type="project" value="UniProtKB-KW"/>
</dbReference>
<comment type="similarity">
    <text evidence="7">Belongs to the PINc/VapC protein family.</text>
</comment>
<evidence type="ECO:0000259" key="8">
    <source>
        <dbReference type="Pfam" id="PF01850"/>
    </source>
</evidence>
<organism evidence="10">
    <name type="scientific">Tolypothrix bouteillei VB521301</name>
    <dbReference type="NCBI Taxonomy" id="1479485"/>
    <lineage>
        <taxon>Bacteria</taxon>
        <taxon>Bacillati</taxon>
        <taxon>Cyanobacteriota</taxon>
        <taxon>Cyanophyceae</taxon>
        <taxon>Nostocales</taxon>
        <taxon>Tolypothrichaceae</taxon>
        <taxon>Tolypothrix</taxon>
    </lineage>
</organism>
<evidence type="ECO:0000256" key="4">
    <source>
        <dbReference type="ARBA" id="ARBA00022723"/>
    </source>
</evidence>
<dbReference type="STRING" id="1479485.DA73_0219705"/>
<keyword evidence="4" id="KW-0479">Metal-binding</keyword>
<sequence length="125" mass="13980">MSGNRYLLDTNAIVALLQGTPQLIQVLQNADWIAVSVISQIEFLAFSGLGQNEHLLFQQFIQRVEVISLVATDTGLIEKIIEIRQQFRLKLPDAIITAMAIQNSASLVTADREFKKVTVLTVINW</sequence>
<evidence type="ECO:0000313" key="10">
    <source>
        <dbReference type="EMBL" id="KIE10721.1"/>
    </source>
</evidence>
<dbReference type="OrthoDB" id="9796690at2"/>
<keyword evidence="3" id="KW-0540">Nuclease</keyword>
<dbReference type="Proteomes" id="UP000029738">
    <property type="component" value="Unassembled WGS sequence"/>
</dbReference>
<evidence type="ECO:0000256" key="7">
    <source>
        <dbReference type="ARBA" id="ARBA00038093"/>
    </source>
</evidence>
<dbReference type="Gene3D" id="3.40.50.1010">
    <property type="entry name" value="5'-nuclease"/>
    <property type="match status" value="1"/>
</dbReference>
<dbReference type="GO" id="GO:0046872">
    <property type="term" value="F:metal ion binding"/>
    <property type="evidence" value="ECO:0007669"/>
    <property type="project" value="UniProtKB-KW"/>
</dbReference>
<evidence type="ECO:0000256" key="5">
    <source>
        <dbReference type="ARBA" id="ARBA00022801"/>
    </source>
</evidence>
<evidence type="ECO:0000256" key="6">
    <source>
        <dbReference type="ARBA" id="ARBA00022842"/>
    </source>
</evidence>
<evidence type="ECO:0000313" key="11">
    <source>
        <dbReference type="Proteomes" id="UP000029738"/>
    </source>
</evidence>